<dbReference type="GO" id="GO:0016020">
    <property type="term" value="C:membrane"/>
    <property type="evidence" value="ECO:0007669"/>
    <property type="project" value="UniProtKB-SubCell"/>
</dbReference>
<keyword evidence="5 7" id="KW-0472">Membrane</keyword>
<evidence type="ECO:0000256" key="1">
    <source>
        <dbReference type="ARBA" id="ARBA00004606"/>
    </source>
</evidence>
<name>A0A8B7QQ82_HIPAR</name>
<dbReference type="GO" id="GO:0002223">
    <property type="term" value="P:stimulatory C-type lectin receptor signaling pathway"/>
    <property type="evidence" value="ECO:0007669"/>
    <property type="project" value="TreeGrafter"/>
</dbReference>
<keyword evidence="8" id="KW-1185">Reference proteome</keyword>
<evidence type="ECO:0000256" key="4">
    <source>
        <dbReference type="ARBA" id="ARBA00022989"/>
    </source>
</evidence>
<accession>A0A8B7QQ82</accession>
<evidence type="ECO:0000313" key="9">
    <source>
        <dbReference type="RefSeq" id="XP_019490377.1"/>
    </source>
</evidence>
<dbReference type="RefSeq" id="XP_019490377.1">
    <property type="nucleotide sequence ID" value="XM_019634832.1"/>
</dbReference>
<feature type="transmembrane region" description="Helical" evidence="7">
    <location>
        <begin position="49"/>
        <end position="71"/>
    </location>
</feature>
<evidence type="ECO:0000256" key="7">
    <source>
        <dbReference type="SAM" id="Phobius"/>
    </source>
</evidence>
<evidence type="ECO:0000256" key="3">
    <source>
        <dbReference type="ARBA" id="ARBA00022968"/>
    </source>
</evidence>
<reference evidence="9" key="1">
    <citation type="submission" date="2025-08" db="UniProtKB">
        <authorList>
            <consortium name="RefSeq"/>
        </authorList>
    </citation>
    <scope>IDENTIFICATION</scope>
    <source>
        <tissue evidence="9">Muscle</tissue>
    </source>
</reference>
<dbReference type="AlphaFoldDB" id="A0A8B7QQ82"/>
<keyword evidence="3" id="KW-0735">Signal-anchor</keyword>
<dbReference type="GO" id="GO:0045954">
    <property type="term" value="P:positive regulation of natural killer cell mediated cytotoxicity"/>
    <property type="evidence" value="ECO:0007669"/>
    <property type="project" value="TreeGrafter"/>
</dbReference>
<keyword evidence="2 7" id="KW-0812">Transmembrane</keyword>
<dbReference type="PANTHER" id="PTHR22800:SF255">
    <property type="entry name" value="C-TYPE LECTIN DOMAIN-CONTAINING PROTEIN"/>
    <property type="match status" value="1"/>
</dbReference>
<dbReference type="Proteomes" id="UP000694851">
    <property type="component" value="Unplaced"/>
</dbReference>
<dbReference type="InterPro" id="IPR016186">
    <property type="entry name" value="C-type_lectin-like/link_sf"/>
</dbReference>
<evidence type="ECO:0000256" key="5">
    <source>
        <dbReference type="ARBA" id="ARBA00023136"/>
    </source>
</evidence>
<sequence>MRATGSHSTEANGEKTPWNQEQDPFPGTASPVTFSGKTTSCFPSPPEKLIAGVLGLICLVLLSSVVTIAVIPSTVTPGQKNSSLTTGIQKAYHRRHCPKEWLTYSNNCYYINTERKAWNESQMACASKKSNLLYIDNEEEMEWLSMLHDEEAGALQSLDD</sequence>
<organism evidence="8 9">
    <name type="scientific">Hipposideros armiger</name>
    <name type="common">Great Himalayan leaf-nosed bat</name>
    <dbReference type="NCBI Taxonomy" id="186990"/>
    <lineage>
        <taxon>Eukaryota</taxon>
        <taxon>Metazoa</taxon>
        <taxon>Chordata</taxon>
        <taxon>Craniata</taxon>
        <taxon>Vertebrata</taxon>
        <taxon>Euteleostomi</taxon>
        <taxon>Mammalia</taxon>
        <taxon>Eutheria</taxon>
        <taxon>Laurasiatheria</taxon>
        <taxon>Chiroptera</taxon>
        <taxon>Yinpterochiroptera</taxon>
        <taxon>Rhinolophoidea</taxon>
        <taxon>Hipposideridae</taxon>
        <taxon>Hipposideros</taxon>
    </lineage>
</organism>
<proteinExistence type="predicted"/>
<dbReference type="GeneID" id="109378443"/>
<dbReference type="OrthoDB" id="10059571at2759"/>
<dbReference type="InterPro" id="IPR016187">
    <property type="entry name" value="CTDL_fold"/>
</dbReference>
<dbReference type="PANTHER" id="PTHR22800">
    <property type="entry name" value="C-TYPE LECTIN PROTEINS"/>
    <property type="match status" value="1"/>
</dbReference>
<dbReference type="SUPFAM" id="SSF56436">
    <property type="entry name" value="C-type lectin-like"/>
    <property type="match status" value="1"/>
</dbReference>
<evidence type="ECO:0000313" key="8">
    <source>
        <dbReference type="Proteomes" id="UP000694851"/>
    </source>
</evidence>
<dbReference type="KEGG" id="hai:109378443"/>
<dbReference type="Gene3D" id="3.10.100.10">
    <property type="entry name" value="Mannose-Binding Protein A, subunit A"/>
    <property type="match status" value="1"/>
</dbReference>
<feature type="compositionally biased region" description="Polar residues" evidence="6">
    <location>
        <begin position="1"/>
        <end position="22"/>
    </location>
</feature>
<gene>
    <name evidence="9" type="primary">LOC109378443</name>
</gene>
<evidence type="ECO:0000256" key="6">
    <source>
        <dbReference type="SAM" id="MobiDB-lite"/>
    </source>
</evidence>
<dbReference type="InterPro" id="IPR050919">
    <property type="entry name" value="NKG2/CD94_NK_receptors"/>
</dbReference>
<protein>
    <submittedName>
        <fullName evidence="9">NKG2-A/NKG2-B type II integral membrane protein-like</fullName>
    </submittedName>
</protein>
<keyword evidence="4 7" id="KW-1133">Transmembrane helix</keyword>
<evidence type="ECO:0000256" key="2">
    <source>
        <dbReference type="ARBA" id="ARBA00022692"/>
    </source>
</evidence>
<comment type="subcellular location">
    <subcellularLocation>
        <location evidence="1">Membrane</location>
        <topology evidence="1">Single-pass type II membrane protein</topology>
    </subcellularLocation>
</comment>
<feature type="region of interest" description="Disordered" evidence="6">
    <location>
        <begin position="1"/>
        <end position="28"/>
    </location>
</feature>